<dbReference type="GO" id="GO:0030276">
    <property type="term" value="F:clathrin binding"/>
    <property type="evidence" value="ECO:0007669"/>
    <property type="project" value="TreeGrafter"/>
</dbReference>
<dbReference type="GO" id="GO:0031045">
    <property type="term" value="C:dense core granule"/>
    <property type="evidence" value="ECO:0007669"/>
    <property type="project" value="TreeGrafter"/>
</dbReference>
<reference evidence="1 2" key="2">
    <citation type="submission" date="2018-11" db="EMBL/GenBank/DDBJ databases">
        <authorList>
            <consortium name="Pathogen Informatics"/>
        </authorList>
    </citation>
    <scope>NUCLEOTIDE SEQUENCE [LARGE SCALE GENOMIC DNA]</scope>
</reference>
<gene>
    <name evidence="1" type="ORF">TCLT_LOCUS5625</name>
</gene>
<dbReference type="STRING" id="103827.A0A0N5CYU8"/>
<dbReference type="Gene3D" id="2.60.40.150">
    <property type="entry name" value="C2 domain"/>
    <property type="match status" value="1"/>
</dbReference>
<accession>A0A0N5CYU8</accession>
<evidence type="ECO:0000313" key="1">
    <source>
        <dbReference type="EMBL" id="VDN02890.1"/>
    </source>
</evidence>
<keyword evidence="2" id="KW-1185">Reference proteome</keyword>
<organism evidence="3">
    <name type="scientific">Thelazia callipaeda</name>
    <name type="common">Oriental eyeworm</name>
    <name type="synonym">Parasitic nematode</name>
    <dbReference type="NCBI Taxonomy" id="103827"/>
    <lineage>
        <taxon>Eukaryota</taxon>
        <taxon>Metazoa</taxon>
        <taxon>Ecdysozoa</taxon>
        <taxon>Nematoda</taxon>
        <taxon>Chromadorea</taxon>
        <taxon>Rhabditida</taxon>
        <taxon>Spirurina</taxon>
        <taxon>Spiruromorpha</taxon>
        <taxon>Thelazioidea</taxon>
        <taxon>Thelaziidae</taxon>
        <taxon>Thelazia</taxon>
    </lineage>
</organism>
<dbReference type="PANTHER" id="PTHR10024:SF368">
    <property type="entry name" value="C2 DOMAIN-CONTAINING PROTEIN"/>
    <property type="match status" value="1"/>
</dbReference>
<dbReference type="WBParaSite" id="TCLT_0000563601-mRNA-1">
    <property type="protein sequence ID" value="TCLT_0000563601-mRNA-1"/>
    <property type="gene ID" value="TCLT_0000563601"/>
</dbReference>
<protein>
    <submittedName>
        <fullName evidence="3">C2 domain-containing protein</fullName>
    </submittedName>
</protein>
<dbReference type="InterPro" id="IPR035892">
    <property type="entry name" value="C2_domain_sf"/>
</dbReference>
<dbReference type="OrthoDB" id="5864499at2759"/>
<dbReference type="GO" id="GO:0001786">
    <property type="term" value="F:phosphatidylserine binding"/>
    <property type="evidence" value="ECO:0007669"/>
    <property type="project" value="TreeGrafter"/>
</dbReference>
<dbReference type="GO" id="GO:0005509">
    <property type="term" value="F:calcium ion binding"/>
    <property type="evidence" value="ECO:0007669"/>
    <property type="project" value="TreeGrafter"/>
</dbReference>
<sequence>MKCVTEVLAILTYAPQVQFVTATVKKAKLLPFNNKPFARVMLFERRHLLEQKQTTVIPTTICGRCLTTDCSQQRQSTSNSPSSSSLADCSSTARGAQQSTDVIFSESFLFHVTPEMLDRCHIVIEMYDTNPEDCNSGPIPIGHCVIGPMCTGPGCAHWLQMIRKTGLPACMWHRLLKS</sequence>
<dbReference type="GO" id="GO:0030672">
    <property type="term" value="C:synaptic vesicle membrane"/>
    <property type="evidence" value="ECO:0007669"/>
    <property type="project" value="TreeGrafter"/>
</dbReference>
<dbReference type="GO" id="GO:0048488">
    <property type="term" value="P:synaptic vesicle endocytosis"/>
    <property type="evidence" value="ECO:0007669"/>
    <property type="project" value="TreeGrafter"/>
</dbReference>
<dbReference type="AlphaFoldDB" id="A0A0N5CYU8"/>
<dbReference type="EMBL" id="UYYF01004352">
    <property type="protein sequence ID" value="VDN02890.1"/>
    <property type="molecule type" value="Genomic_DNA"/>
</dbReference>
<dbReference type="PANTHER" id="PTHR10024">
    <property type="entry name" value="SYNAPTOTAGMIN"/>
    <property type="match status" value="1"/>
</dbReference>
<evidence type="ECO:0000313" key="2">
    <source>
        <dbReference type="Proteomes" id="UP000276776"/>
    </source>
</evidence>
<dbReference type="GO" id="GO:0005544">
    <property type="term" value="F:calcium-dependent phospholipid binding"/>
    <property type="evidence" value="ECO:0007669"/>
    <property type="project" value="TreeGrafter"/>
</dbReference>
<reference evidence="3" key="1">
    <citation type="submission" date="2017-02" db="UniProtKB">
        <authorList>
            <consortium name="WormBaseParasite"/>
        </authorList>
    </citation>
    <scope>IDENTIFICATION</scope>
</reference>
<dbReference type="GO" id="GO:0005886">
    <property type="term" value="C:plasma membrane"/>
    <property type="evidence" value="ECO:0007669"/>
    <property type="project" value="TreeGrafter"/>
</dbReference>
<dbReference type="GO" id="GO:0030424">
    <property type="term" value="C:axon"/>
    <property type="evidence" value="ECO:0007669"/>
    <property type="project" value="TreeGrafter"/>
</dbReference>
<dbReference type="Proteomes" id="UP000276776">
    <property type="component" value="Unassembled WGS sequence"/>
</dbReference>
<dbReference type="SUPFAM" id="SSF49562">
    <property type="entry name" value="C2 domain (Calcium/lipid-binding domain, CaLB)"/>
    <property type="match status" value="1"/>
</dbReference>
<dbReference type="GO" id="GO:0000149">
    <property type="term" value="F:SNARE binding"/>
    <property type="evidence" value="ECO:0007669"/>
    <property type="project" value="TreeGrafter"/>
</dbReference>
<dbReference type="GO" id="GO:0048791">
    <property type="term" value="P:calcium ion-regulated exocytosis of neurotransmitter"/>
    <property type="evidence" value="ECO:0007669"/>
    <property type="project" value="TreeGrafter"/>
</dbReference>
<name>A0A0N5CYU8_THECL</name>
<proteinExistence type="predicted"/>
<evidence type="ECO:0000313" key="3">
    <source>
        <dbReference type="WBParaSite" id="TCLT_0000563601-mRNA-1"/>
    </source>
</evidence>